<feature type="region of interest" description="Disordered" evidence="6">
    <location>
        <begin position="164"/>
        <end position="197"/>
    </location>
</feature>
<evidence type="ECO:0000259" key="7">
    <source>
        <dbReference type="Pfam" id="PF00082"/>
    </source>
</evidence>
<evidence type="ECO:0000256" key="6">
    <source>
        <dbReference type="SAM" id="MobiDB-lite"/>
    </source>
</evidence>
<evidence type="ECO:0000256" key="3">
    <source>
        <dbReference type="ARBA" id="ARBA00022801"/>
    </source>
</evidence>
<dbReference type="GO" id="GO:0004252">
    <property type="term" value="F:serine-type endopeptidase activity"/>
    <property type="evidence" value="ECO:0007669"/>
    <property type="project" value="UniProtKB-UniRule"/>
</dbReference>
<dbReference type="Pfam" id="PF00082">
    <property type="entry name" value="Peptidase_S8"/>
    <property type="match status" value="1"/>
</dbReference>
<keyword evidence="3 5" id="KW-0378">Hydrolase</keyword>
<evidence type="ECO:0000256" key="5">
    <source>
        <dbReference type="PROSITE-ProRule" id="PRU01240"/>
    </source>
</evidence>
<comment type="caution">
    <text evidence="8">The sequence shown here is derived from an EMBL/GenBank/DDBJ whole genome shotgun (WGS) entry which is preliminary data.</text>
</comment>
<dbReference type="InterPro" id="IPR015500">
    <property type="entry name" value="Peptidase_S8_subtilisin-rel"/>
</dbReference>
<evidence type="ECO:0000313" key="9">
    <source>
        <dbReference type="Proteomes" id="UP001174997"/>
    </source>
</evidence>
<keyword evidence="9" id="KW-1185">Reference proteome</keyword>
<protein>
    <submittedName>
        <fullName evidence="8">Peptidase S8/S53 domain-containing protein</fullName>
    </submittedName>
</protein>
<feature type="active site" description="Charge relay system" evidence="5">
    <location>
        <position position="142"/>
    </location>
</feature>
<evidence type="ECO:0000313" key="8">
    <source>
        <dbReference type="EMBL" id="KAK0672728.1"/>
    </source>
</evidence>
<dbReference type="PRINTS" id="PR00723">
    <property type="entry name" value="SUBTILISIN"/>
</dbReference>
<evidence type="ECO:0000256" key="1">
    <source>
        <dbReference type="ARBA" id="ARBA00011073"/>
    </source>
</evidence>
<sequence length="508" mass="55684">MSATKSLERFHQLQEEAESYFLRNLYDQGMDRWEQACLVICQNPSTSQSLHRLRQQFASSLSQQGRGKAAAMISQDQMPNDSESDSGTERPLPTINPPLNPSRRSNALWFSLLEERTHTFVYGLNREQWPQPTRRVRIAVLDSGVSLEGKMASYKRRVRMREDFTQPRASTQPPTQLRPPQPGKPLQRRPFVDPCKDENGHGTAVVYQAMASCPSADIFVGKVVARRDGDSPSSVCRASVARAIIQAAKPVAEKGWGVDIINMSLGWAEADLPSGPKPSSSSSTPTPTTTGQLPVDPTISDALAYAESQQVLLFASATNYGLAESTDIFFPARDPRVISIDAEDGQGNPASFARRLVSGSVSDRFCAPGLGAYSPLQPDSPMDGSSFACPVAAGIAGLVLEFSRQEPLRHSESVRRALMSVRGMRRVLQEMAVQGAGNDSFKVLYPWNCFDGRSGGSEAVDEVHIRRGEAVRRIIKALEAEFGNKKVGFEIDMELKWKPKGVAGVEKV</sequence>
<evidence type="ECO:0000256" key="2">
    <source>
        <dbReference type="ARBA" id="ARBA00022670"/>
    </source>
</evidence>
<accession>A0AA39ZKZ8</accession>
<dbReference type="Gene3D" id="3.40.50.200">
    <property type="entry name" value="Peptidase S8/S53 domain"/>
    <property type="match status" value="1"/>
</dbReference>
<proteinExistence type="inferred from homology"/>
<organism evidence="8 9">
    <name type="scientific">Cercophora samala</name>
    <dbReference type="NCBI Taxonomy" id="330535"/>
    <lineage>
        <taxon>Eukaryota</taxon>
        <taxon>Fungi</taxon>
        <taxon>Dikarya</taxon>
        <taxon>Ascomycota</taxon>
        <taxon>Pezizomycotina</taxon>
        <taxon>Sordariomycetes</taxon>
        <taxon>Sordariomycetidae</taxon>
        <taxon>Sordariales</taxon>
        <taxon>Lasiosphaeriaceae</taxon>
        <taxon>Cercophora</taxon>
    </lineage>
</organism>
<feature type="compositionally biased region" description="Low complexity" evidence="6">
    <location>
        <begin position="273"/>
        <end position="291"/>
    </location>
</feature>
<dbReference type="AlphaFoldDB" id="A0AA39ZKZ8"/>
<dbReference type="GO" id="GO:0006508">
    <property type="term" value="P:proteolysis"/>
    <property type="evidence" value="ECO:0007669"/>
    <property type="project" value="UniProtKB-KW"/>
</dbReference>
<dbReference type="SUPFAM" id="SSF52743">
    <property type="entry name" value="Subtilisin-like"/>
    <property type="match status" value="1"/>
</dbReference>
<dbReference type="CDD" id="cd00306">
    <property type="entry name" value="Peptidases_S8_S53"/>
    <property type="match status" value="1"/>
</dbReference>
<dbReference type="PROSITE" id="PS51892">
    <property type="entry name" value="SUBTILASE"/>
    <property type="match status" value="1"/>
</dbReference>
<feature type="active site" description="Charge relay system" evidence="5">
    <location>
        <position position="201"/>
    </location>
</feature>
<feature type="active site" description="Charge relay system" evidence="5">
    <location>
        <position position="386"/>
    </location>
</feature>
<dbReference type="PANTHER" id="PTHR43806:SF11">
    <property type="entry name" value="CEREVISIN-RELATED"/>
    <property type="match status" value="1"/>
</dbReference>
<keyword evidence="4 5" id="KW-0720">Serine protease</keyword>
<dbReference type="Proteomes" id="UP001174997">
    <property type="component" value="Unassembled WGS sequence"/>
</dbReference>
<comment type="similarity">
    <text evidence="1 5">Belongs to the peptidase S8 family.</text>
</comment>
<feature type="region of interest" description="Disordered" evidence="6">
    <location>
        <begin position="271"/>
        <end position="295"/>
    </location>
</feature>
<dbReference type="PANTHER" id="PTHR43806">
    <property type="entry name" value="PEPTIDASE S8"/>
    <property type="match status" value="1"/>
</dbReference>
<dbReference type="InterPro" id="IPR000209">
    <property type="entry name" value="Peptidase_S8/S53_dom"/>
</dbReference>
<reference evidence="8" key="1">
    <citation type="submission" date="2023-06" db="EMBL/GenBank/DDBJ databases">
        <title>Genome-scale phylogeny and comparative genomics of the fungal order Sordariales.</title>
        <authorList>
            <consortium name="Lawrence Berkeley National Laboratory"/>
            <person name="Hensen N."/>
            <person name="Bonometti L."/>
            <person name="Westerberg I."/>
            <person name="Brannstrom I.O."/>
            <person name="Guillou S."/>
            <person name="Cros-Aarteil S."/>
            <person name="Calhoun S."/>
            <person name="Haridas S."/>
            <person name="Kuo A."/>
            <person name="Mondo S."/>
            <person name="Pangilinan J."/>
            <person name="Riley R."/>
            <person name="Labutti K."/>
            <person name="Andreopoulos B."/>
            <person name="Lipzen A."/>
            <person name="Chen C."/>
            <person name="Yanf M."/>
            <person name="Daum C."/>
            <person name="Ng V."/>
            <person name="Clum A."/>
            <person name="Steindorff A."/>
            <person name="Ohm R."/>
            <person name="Martin F."/>
            <person name="Silar P."/>
            <person name="Natvig D."/>
            <person name="Lalanne C."/>
            <person name="Gautier V."/>
            <person name="Ament-Velasquez S.L."/>
            <person name="Kruys A."/>
            <person name="Hutchinson M.I."/>
            <person name="Powell A.J."/>
            <person name="Barry K."/>
            <person name="Miller A.N."/>
            <person name="Grigoriev I.V."/>
            <person name="Debuchy R."/>
            <person name="Gladieux P."/>
            <person name="Thoren M.H."/>
            <person name="Johannesson H."/>
        </authorList>
    </citation>
    <scope>NUCLEOTIDE SEQUENCE</scope>
    <source>
        <strain evidence="8">CBS 307.81</strain>
    </source>
</reference>
<dbReference type="EMBL" id="JAULSY010000011">
    <property type="protein sequence ID" value="KAK0672728.1"/>
    <property type="molecule type" value="Genomic_DNA"/>
</dbReference>
<gene>
    <name evidence="8" type="ORF">QBC41DRAFT_267845</name>
</gene>
<feature type="domain" description="Peptidase S8/S53" evidence="7">
    <location>
        <begin position="136"/>
        <end position="420"/>
    </location>
</feature>
<dbReference type="InterPro" id="IPR036852">
    <property type="entry name" value="Peptidase_S8/S53_dom_sf"/>
</dbReference>
<keyword evidence="2 5" id="KW-0645">Protease</keyword>
<evidence type="ECO:0000256" key="4">
    <source>
        <dbReference type="ARBA" id="ARBA00022825"/>
    </source>
</evidence>
<dbReference type="InterPro" id="IPR050131">
    <property type="entry name" value="Peptidase_S8_subtilisin-like"/>
</dbReference>
<feature type="region of interest" description="Disordered" evidence="6">
    <location>
        <begin position="64"/>
        <end position="100"/>
    </location>
</feature>
<name>A0AA39ZKZ8_9PEZI</name>